<dbReference type="GO" id="GO:0008168">
    <property type="term" value="F:methyltransferase activity"/>
    <property type="evidence" value="ECO:0007669"/>
    <property type="project" value="UniProtKB-KW"/>
</dbReference>
<protein>
    <submittedName>
        <fullName evidence="1">Class I SAM-dependent methyltransferase</fullName>
        <ecNumber evidence="1">2.1.1.-</ecNumber>
    </submittedName>
</protein>
<dbReference type="GO" id="GO:0032259">
    <property type="term" value="P:methylation"/>
    <property type="evidence" value="ECO:0007669"/>
    <property type="project" value="UniProtKB-KW"/>
</dbReference>
<dbReference type="Proteomes" id="UP000676194">
    <property type="component" value="Chromosome"/>
</dbReference>
<evidence type="ECO:0000313" key="2">
    <source>
        <dbReference type="Proteomes" id="UP000676194"/>
    </source>
</evidence>
<dbReference type="EMBL" id="CP074694">
    <property type="protein sequence ID" value="QVL30914.1"/>
    <property type="molecule type" value="Genomic_DNA"/>
</dbReference>
<name>A0A8E6B3S4_9BACT</name>
<keyword evidence="1" id="KW-0808">Transferase</keyword>
<dbReference type="PANTHER" id="PTHR40036">
    <property type="entry name" value="MACROCIN O-METHYLTRANSFERASE"/>
    <property type="match status" value="1"/>
</dbReference>
<dbReference type="InterPro" id="IPR029063">
    <property type="entry name" value="SAM-dependent_MTases_sf"/>
</dbReference>
<evidence type="ECO:0000313" key="1">
    <source>
        <dbReference type="EMBL" id="QVL30914.1"/>
    </source>
</evidence>
<dbReference type="RefSeq" id="WP_213494796.1">
    <property type="nucleotide sequence ID" value="NZ_CP074694.1"/>
</dbReference>
<gene>
    <name evidence="1" type="ORF">KIH39_18945</name>
</gene>
<keyword evidence="1" id="KW-0489">Methyltransferase</keyword>
<dbReference type="PANTHER" id="PTHR40036:SF1">
    <property type="entry name" value="MACROCIN O-METHYLTRANSFERASE"/>
    <property type="match status" value="1"/>
</dbReference>
<dbReference type="AlphaFoldDB" id="A0A8E6B3S4"/>
<dbReference type="InterPro" id="IPR008884">
    <property type="entry name" value="TylF_MeTrfase"/>
</dbReference>
<dbReference type="KEGG" id="tsph:KIH39_18945"/>
<proteinExistence type="predicted"/>
<keyword evidence="2" id="KW-1185">Reference proteome</keyword>
<sequence length="248" mass="28511">MDPSLYETAPKQSFSGIRKLIPKRMQPILRGFRKRRQLRHLKLDFPYNMVFPFTQASLTRQQHLVKLCQELSENKIEGAIIECGVLDGGTSALMAWASAADNRPIHLFDAWEGLPKSAPEDGMDARKWEGQVVGSPKRVNQIFTQLKIDPKRVTIHHGWFNETFPKADINRVALLHIDCDFFEPTELTLSRWWHFLMPGGVIQIDDYSAYQGCRKAVDEFLNEHPELKLETFGPEGSGEAYFIRKPKE</sequence>
<dbReference type="Gene3D" id="3.40.50.150">
    <property type="entry name" value="Vaccinia Virus protein VP39"/>
    <property type="match status" value="1"/>
</dbReference>
<dbReference type="Pfam" id="PF05711">
    <property type="entry name" value="TylF"/>
    <property type="match status" value="1"/>
</dbReference>
<reference evidence="1" key="1">
    <citation type="submission" date="2021-05" db="EMBL/GenBank/DDBJ databases">
        <title>Complete genome sequence of the cellulolytic planctomycete Telmatocola sphagniphila SP2T and characterization of the first cellulase from planctomycetes.</title>
        <authorList>
            <person name="Rakitin A.L."/>
            <person name="Beletsky A.V."/>
            <person name="Naumoff D.G."/>
            <person name="Kulichevskaya I.S."/>
            <person name="Mardanov A.V."/>
            <person name="Ravin N.V."/>
            <person name="Dedysh S.N."/>
        </authorList>
    </citation>
    <scope>NUCLEOTIDE SEQUENCE</scope>
    <source>
        <strain evidence="1">SP2T</strain>
    </source>
</reference>
<dbReference type="EC" id="2.1.1.-" evidence="1"/>
<dbReference type="SUPFAM" id="SSF53335">
    <property type="entry name" value="S-adenosyl-L-methionine-dependent methyltransferases"/>
    <property type="match status" value="1"/>
</dbReference>
<organism evidence="1 2">
    <name type="scientific">Telmatocola sphagniphila</name>
    <dbReference type="NCBI Taxonomy" id="1123043"/>
    <lineage>
        <taxon>Bacteria</taxon>
        <taxon>Pseudomonadati</taxon>
        <taxon>Planctomycetota</taxon>
        <taxon>Planctomycetia</taxon>
        <taxon>Gemmatales</taxon>
        <taxon>Gemmataceae</taxon>
    </lineage>
</organism>
<accession>A0A8E6B3S4</accession>